<comment type="caution">
    <text evidence="1">The sequence shown here is derived from an EMBL/GenBank/DDBJ whole genome shotgun (WGS) entry which is preliminary data.</text>
</comment>
<reference evidence="2" key="1">
    <citation type="submission" date="2017-01" db="EMBL/GenBank/DDBJ databases">
        <title>Comparative genomics of anhydrobiosis in the tardigrade Hypsibius dujardini.</title>
        <authorList>
            <person name="Yoshida Y."/>
            <person name="Koutsovoulos G."/>
            <person name="Laetsch D."/>
            <person name="Stevens L."/>
            <person name="Kumar S."/>
            <person name="Horikawa D."/>
            <person name="Ishino K."/>
            <person name="Komine S."/>
            <person name="Tomita M."/>
            <person name="Blaxter M."/>
            <person name="Arakawa K."/>
        </authorList>
    </citation>
    <scope>NUCLEOTIDE SEQUENCE [LARGE SCALE GENOMIC DNA]</scope>
    <source>
        <strain evidence="2">Z151</strain>
    </source>
</reference>
<protein>
    <submittedName>
        <fullName evidence="1">Uncharacterized protein</fullName>
    </submittedName>
</protein>
<organism evidence="1 2">
    <name type="scientific">Hypsibius exemplaris</name>
    <name type="common">Freshwater tardigrade</name>
    <dbReference type="NCBI Taxonomy" id="2072580"/>
    <lineage>
        <taxon>Eukaryota</taxon>
        <taxon>Metazoa</taxon>
        <taxon>Ecdysozoa</taxon>
        <taxon>Tardigrada</taxon>
        <taxon>Eutardigrada</taxon>
        <taxon>Parachela</taxon>
        <taxon>Hypsibioidea</taxon>
        <taxon>Hypsibiidae</taxon>
        <taxon>Hypsibius</taxon>
    </lineage>
</organism>
<evidence type="ECO:0000313" key="2">
    <source>
        <dbReference type="Proteomes" id="UP000192578"/>
    </source>
</evidence>
<sequence>MDDPMDGSWANDSFEELADQIDSSEFEGGAMSAPNLFDVVDVTKLFKVDPQGTQTCKDFVKEEEHRCMMQVTEAIPIEENPKYIFFDYETYLDENNIHVLNLVVAQYADGVAFRFPPDNQPMTVKEELVNYCSNDVTVLRLCTLKFREDFLKITNIDPFREVTRASACRRFYTTYLLHPGEIGVISANGYQPNRKTSFEATEYFEYLNSQGHEIVHGRTVQCRCACSGRFHASLGFSAIHPVVYLRTLKCPVVESPVQFFWSGPSVRPPRSFDVRPPSFYGSIGAVVLGTSATILPTSRLGRSVVLSTPSANSCRRPSVGTNVRRFNFFDGSARHLSDRPVRQFFRNGRQSSAAVFFDGSCVDRPFPSPLSPSVAHLRVLRLVLNPVREHQSQRKPINQFTLGRQVRWMAIQHCDRTPQWSLAETFPQLAGGYSSSQG</sequence>
<evidence type="ECO:0000313" key="1">
    <source>
        <dbReference type="EMBL" id="OWA55352.1"/>
    </source>
</evidence>
<dbReference type="EMBL" id="MTYJ01000686">
    <property type="protein sequence ID" value="OWA55352.1"/>
    <property type="molecule type" value="Genomic_DNA"/>
</dbReference>
<name>A0A9X6NK72_HYPEX</name>
<dbReference type="AlphaFoldDB" id="A0A9X6NK72"/>
<dbReference type="OrthoDB" id="5871067at2759"/>
<proteinExistence type="predicted"/>
<dbReference type="Proteomes" id="UP000192578">
    <property type="component" value="Unassembled WGS sequence"/>
</dbReference>
<keyword evidence="2" id="KW-1185">Reference proteome</keyword>
<gene>
    <name evidence="1" type="ORF">BV898_19736</name>
</gene>
<accession>A0A9X6NK72</accession>